<evidence type="ECO:0000313" key="3">
    <source>
        <dbReference type="Proteomes" id="UP000243950"/>
    </source>
</evidence>
<keyword evidence="3" id="KW-1185">Reference proteome</keyword>
<evidence type="ECO:0000256" key="1">
    <source>
        <dbReference type="SAM" id="Phobius"/>
    </source>
</evidence>
<organism evidence="2 3">
    <name type="scientific">Pseudomonas straminea</name>
    <dbReference type="NCBI Taxonomy" id="47882"/>
    <lineage>
        <taxon>Bacteria</taxon>
        <taxon>Pseudomonadati</taxon>
        <taxon>Pseudomonadota</taxon>
        <taxon>Gammaproteobacteria</taxon>
        <taxon>Pseudomonadales</taxon>
        <taxon>Pseudomonadaceae</taxon>
        <taxon>Phytopseudomonas</taxon>
    </lineage>
</organism>
<reference evidence="3" key="1">
    <citation type="submission" date="2016-10" db="EMBL/GenBank/DDBJ databases">
        <authorList>
            <person name="Varghese N."/>
            <person name="Submissions S."/>
        </authorList>
    </citation>
    <scope>NUCLEOTIDE SEQUENCE [LARGE SCALE GENOMIC DNA]</scope>
    <source>
        <strain evidence="3">JCM 2783</strain>
    </source>
</reference>
<sequence>MAFTWGQYLVIAGLFVGALGIGVSWGAFRLGWKEIVDASTN</sequence>
<accession>A0A1I1WMK3</accession>
<dbReference type="AlphaFoldDB" id="A0A1I1WMK3"/>
<keyword evidence="1" id="KW-0472">Membrane</keyword>
<dbReference type="EMBL" id="FOMO01000006">
    <property type="protein sequence ID" value="SFD96407.1"/>
    <property type="molecule type" value="Genomic_DNA"/>
</dbReference>
<gene>
    <name evidence="2" type="ORF">SAMN05216372_10656</name>
</gene>
<name>A0A1I1WMK3_PSEOC</name>
<dbReference type="Proteomes" id="UP000243950">
    <property type="component" value="Unassembled WGS sequence"/>
</dbReference>
<protein>
    <submittedName>
        <fullName evidence="2">Uncharacterized protein</fullName>
    </submittedName>
</protein>
<keyword evidence="1" id="KW-0812">Transmembrane</keyword>
<evidence type="ECO:0000313" key="2">
    <source>
        <dbReference type="EMBL" id="SFD96407.1"/>
    </source>
</evidence>
<proteinExistence type="predicted"/>
<feature type="transmembrane region" description="Helical" evidence="1">
    <location>
        <begin position="6"/>
        <end position="28"/>
    </location>
</feature>
<keyword evidence="1" id="KW-1133">Transmembrane helix</keyword>